<keyword evidence="4" id="KW-1185">Reference proteome</keyword>
<name>A0A5J4FVH9_9FLAO</name>
<keyword evidence="2" id="KW-1133">Transmembrane helix</keyword>
<organism evidence="3 4">
    <name type="scientific">Patiriisocius marinistellae</name>
    <dbReference type="NCBI Taxonomy" id="2494560"/>
    <lineage>
        <taxon>Bacteria</taxon>
        <taxon>Pseudomonadati</taxon>
        <taxon>Bacteroidota</taxon>
        <taxon>Flavobacteriia</taxon>
        <taxon>Flavobacteriales</taxon>
        <taxon>Flavobacteriaceae</taxon>
        <taxon>Patiriisocius</taxon>
    </lineage>
</organism>
<dbReference type="OrthoDB" id="9771783at2"/>
<accession>A0A5J4FVH9</accession>
<reference evidence="3 4" key="1">
    <citation type="submission" date="2019-08" db="EMBL/GenBank/DDBJ databases">
        <title>Ulvibacter marinistellae sp. nov., isolated from a starfish, Patiria pectinifera.</title>
        <authorList>
            <person name="Kawano K."/>
            <person name="Ushijima N."/>
            <person name="Kihara M."/>
            <person name="Itoh H."/>
        </authorList>
    </citation>
    <scope>NUCLEOTIDE SEQUENCE [LARGE SCALE GENOMIC DNA]</scope>
    <source>
        <strain evidence="3 4">KK4</strain>
    </source>
</reference>
<proteinExistence type="predicted"/>
<evidence type="ECO:0008006" key="5">
    <source>
        <dbReference type="Google" id="ProtNLM"/>
    </source>
</evidence>
<sequence>MADNKTPKKKRKAYKKKRYTFPIILLILLIAARIYLPFWVKDHINKVLADIPGYYGQVDNVTISLYRGAYGVNGMYLNKVDAGTQVPFLNFPKTDISVEWKSLLEGAIVAEIIMDSPEIIYVAEDQATTAQGGDADVDDWTKALTDIVPLEINHFEINNGKIAYVGLMADPNIDLAVEKLNLTADNLRNVVEKERILPSPIKATGVSFGGGNVKLEGKMNLIKEIPDMDLSFSLEEADATALNDLTSYFAGIDFETGTFELFSEVAIADGYLKGYIKPLLRKTTFIGKEDGFLETLWEGFVGFFKFILKNKGNNTFATQVPIEGDLNNVEAGIWPTVGNIFKNGWISAFKGETDDSVEYSDAFQDAKEKAEDPNSSAKEKRKAEREMKREEKKAEKENDTTDGFFKRLFDGAEEESNDDGN</sequence>
<feature type="transmembrane region" description="Helical" evidence="2">
    <location>
        <begin position="21"/>
        <end position="40"/>
    </location>
</feature>
<evidence type="ECO:0000256" key="2">
    <source>
        <dbReference type="SAM" id="Phobius"/>
    </source>
</evidence>
<dbReference type="AlphaFoldDB" id="A0A5J4FVH9"/>
<evidence type="ECO:0000313" key="3">
    <source>
        <dbReference type="EMBL" id="GEQ86677.1"/>
    </source>
</evidence>
<feature type="compositionally biased region" description="Basic and acidic residues" evidence="1">
    <location>
        <begin position="364"/>
        <end position="410"/>
    </location>
</feature>
<comment type="caution">
    <text evidence="3">The sequence shown here is derived from an EMBL/GenBank/DDBJ whole genome shotgun (WGS) entry which is preliminary data.</text>
</comment>
<evidence type="ECO:0000256" key="1">
    <source>
        <dbReference type="SAM" id="MobiDB-lite"/>
    </source>
</evidence>
<protein>
    <recommendedName>
        <fullName evidence="5">DUF748 domain-containing protein</fullName>
    </recommendedName>
</protein>
<dbReference type="EMBL" id="BKCF01000004">
    <property type="protein sequence ID" value="GEQ86677.1"/>
    <property type="molecule type" value="Genomic_DNA"/>
</dbReference>
<keyword evidence="2" id="KW-0812">Transmembrane</keyword>
<gene>
    <name evidence="3" type="ORF">ULMS_21850</name>
</gene>
<keyword evidence="2" id="KW-0472">Membrane</keyword>
<feature type="compositionally biased region" description="Acidic residues" evidence="1">
    <location>
        <begin position="411"/>
        <end position="421"/>
    </location>
</feature>
<feature type="region of interest" description="Disordered" evidence="1">
    <location>
        <begin position="361"/>
        <end position="421"/>
    </location>
</feature>
<dbReference type="RefSeq" id="WP_151894603.1">
    <property type="nucleotide sequence ID" value="NZ_BKCF01000004.1"/>
</dbReference>
<dbReference type="Proteomes" id="UP000326994">
    <property type="component" value="Unassembled WGS sequence"/>
</dbReference>
<evidence type="ECO:0000313" key="4">
    <source>
        <dbReference type="Proteomes" id="UP000326994"/>
    </source>
</evidence>